<dbReference type="KEGG" id="cpri:FZC34_01190"/>
<evidence type="ECO:0000313" key="1">
    <source>
        <dbReference type="EMBL" id="QEK38521.1"/>
    </source>
</evidence>
<dbReference type="AlphaFoldDB" id="A0A5C0UFR3"/>
<name>A0A5C0UFR3_9PROT</name>
<organism evidence="1 2">
    <name type="scientific">Candidatus Cytomitobacter primus</name>
    <dbReference type="NCBI Taxonomy" id="2066024"/>
    <lineage>
        <taxon>Bacteria</taxon>
        <taxon>Pseudomonadati</taxon>
        <taxon>Pseudomonadota</taxon>
        <taxon>Alphaproteobacteria</taxon>
        <taxon>Holosporales</taxon>
        <taxon>Holosporaceae</taxon>
        <taxon>Candidatus Cytomitobacter</taxon>
    </lineage>
</organism>
<dbReference type="EMBL" id="CP043316">
    <property type="protein sequence ID" value="QEK38521.1"/>
    <property type="molecule type" value="Genomic_DNA"/>
</dbReference>
<proteinExistence type="predicted"/>
<protein>
    <submittedName>
        <fullName evidence="1">Uncharacterized protein</fullName>
    </submittedName>
</protein>
<reference evidence="1 2" key="1">
    <citation type="submission" date="2019-08" db="EMBL/GenBank/DDBJ databases">
        <title>Highly reduced genomes of protist endosymbionts show evolutionary convergence.</title>
        <authorList>
            <person name="George E."/>
            <person name="Husnik F."/>
            <person name="Tashyreva D."/>
            <person name="Prokopchuk G."/>
            <person name="Horak A."/>
            <person name="Kwong W.K."/>
            <person name="Lukes J."/>
            <person name="Keeling P.J."/>
        </authorList>
    </citation>
    <scope>NUCLEOTIDE SEQUENCE [LARGE SCALE GENOMIC DNA]</scope>
    <source>
        <strain evidence="1">1604LC</strain>
    </source>
</reference>
<accession>A0A5C0UFR3</accession>
<dbReference type="RefSeq" id="WP_148971637.1">
    <property type="nucleotide sequence ID" value="NZ_CP043316.1"/>
</dbReference>
<dbReference type="Proteomes" id="UP000325004">
    <property type="component" value="Chromosome"/>
</dbReference>
<gene>
    <name evidence="1" type="ORF">FZC34_01190</name>
</gene>
<dbReference type="OrthoDB" id="9886997at2"/>
<evidence type="ECO:0000313" key="2">
    <source>
        <dbReference type="Proteomes" id="UP000325004"/>
    </source>
</evidence>
<keyword evidence="2" id="KW-1185">Reference proteome</keyword>
<sequence>MKLSLKYKNDQSGKSLLTNNCYQTLEINNLIRRSANGEAIIQYGTGLKYKSTIYGTGYTPYIKMHEILCLECETRIYQSVRKDETIHVEHKIVPNSLFFQPTEGEIIPFSLINHIHQLEDGEISYRPLLEVVATNLTFETKNLNSVWQLQLEEV</sequence>